<keyword evidence="1" id="KW-0472">Membrane</keyword>
<evidence type="ECO:0000313" key="3">
    <source>
        <dbReference type="Proteomes" id="UP001596410"/>
    </source>
</evidence>
<dbReference type="Proteomes" id="UP001596410">
    <property type="component" value="Unassembled WGS sequence"/>
</dbReference>
<organism evidence="2 3">
    <name type="scientific">Halobacillus seohaensis</name>
    <dbReference type="NCBI Taxonomy" id="447421"/>
    <lineage>
        <taxon>Bacteria</taxon>
        <taxon>Bacillati</taxon>
        <taxon>Bacillota</taxon>
        <taxon>Bacilli</taxon>
        <taxon>Bacillales</taxon>
        <taxon>Bacillaceae</taxon>
        <taxon>Halobacillus</taxon>
    </lineage>
</organism>
<dbReference type="RefSeq" id="WP_204709068.1">
    <property type="nucleotide sequence ID" value="NZ_JBHSZV010000034.1"/>
</dbReference>
<dbReference type="InterPro" id="IPR053154">
    <property type="entry name" value="c-di-AMP_regulator"/>
</dbReference>
<keyword evidence="1" id="KW-0812">Transmembrane</keyword>
<dbReference type="EMBL" id="JBHSZV010000034">
    <property type="protein sequence ID" value="MFC7062952.1"/>
    <property type="molecule type" value="Genomic_DNA"/>
</dbReference>
<accession>A0ABW2EKX9</accession>
<dbReference type="Gene3D" id="2.170.120.30">
    <property type="match status" value="1"/>
</dbReference>
<dbReference type="PANTHER" id="PTHR37804:SF1">
    <property type="entry name" value="CDAA REGULATORY PROTEIN CDAR"/>
    <property type="match status" value="1"/>
</dbReference>
<name>A0ABW2EKX9_9BACI</name>
<reference evidence="3" key="1">
    <citation type="journal article" date="2019" name="Int. J. Syst. Evol. Microbiol.">
        <title>The Global Catalogue of Microorganisms (GCM) 10K type strain sequencing project: providing services to taxonomists for standard genome sequencing and annotation.</title>
        <authorList>
            <consortium name="The Broad Institute Genomics Platform"/>
            <consortium name="The Broad Institute Genome Sequencing Center for Infectious Disease"/>
            <person name="Wu L."/>
            <person name="Ma J."/>
        </authorList>
    </citation>
    <scope>NUCLEOTIDE SEQUENCE [LARGE SCALE GENOMIC DNA]</scope>
    <source>
        <strain evidence="3">CGMCC 4.1621</strain>
    </source>
</reference>
<dbReference type="Gene3D" id="2.170.120.40">
    <property type="entry name" value="YbbR-like domain"/>
    <property type="match status" value="2"/>
</dbReference>
<evidence type="ECO:0000256" key="1">
    <source>
        <dbReference type="SAM" id="Phobius"/>
    </source>
</evidence>
<comment type="caution">
    <text evidence="2">The sequence shown here is derived from an EMBL/GenBank/DDBJ whole genome shotgun (WGS) entry which is preliminary data.</text>
</comment>
<dbReference type="InterPro" id="IPR017868">
    <property type="entry name" value="Filamin/ABP280_repeat-like"/>
</dbReference>
<sequence length="326" mass="35480">MDNLFKNKWFIRIISLLLAVLLWVSINVDDNMDSDSQWFNNTSSETEVMNDIPLEVQFDSEQYVVSGLPQNVAVAVEGPNGAVAPVVRQQNFTTFVDLNGLEPGTHEVSVQHSGISNQLSISIEPRVVEVRIEAKETQDFPVSVDYINERNIENDYTIGEAEIDPAEVTITGSAGAIDRVASVKAIIDVGEADGTIEDFEAPVKVYDAQGNELNVLLDPTSVNVTVPITKPEKEVPISFKPEGEAPDGVVIDSISSETDSVTIHGANDVLEEIENFEDIPVDVTDVTENETVNVDIPLPDDVSSVDPELVEVEIEVGVGESSEEET</sequence>
<feature type="transmembrane region" description="Helical" evidence="1">
    <location>
        <begin position="9"/>
        <end position="26"/>
    </location>
</feature>
<evidence type="ECO:0000313" key="2">
    <source>
        <dbReference type="EMBL" id="MFC7062952.1"/>
    </source>
</evidence>
<dbReference type="PANTHER" id="PTHR37804">
    <property type="entry name" value="CDAA REGULATORY PROTEIN CDAR"/>
    <property type="match status" value="1"/>
</dbReference>
<dbReference type="InterPro" id="IPR012505">
    <property type="entry name" value="YbbR"/>
</dbReference>
<dbReference type="PROSITE" id="PS50194">
    <property type="entry name" value="FILAMIN_REPEAT"/>
    <property type="match status" value="1"/>
</dbReference>
<protein>
    <submittedName>
        <fullName evidence="2">YbbR-like domain-containing protein</fullName>
    </submittedName>
</protein>
<keyword evidence="3" id="KW-1185">Reference proteome</keyword>
<gene>
    <name evidence="2" type="ORF">ACFQIC_13995</name>
</gene>
<proteinExistence type="predicted"/>
<dbReference type="Pfam" id="PF07949">
    <property type="entry name" value="YbbR"/>
    <property type="match status" value="3"/>
</dbReference>
<keyword evidence="1" id="KW-1133">Transmembrane helix</keyword>